<keyword evidence="5" id="KW-0732">Signal</keyword>
<name>T1JX44_TETUR</name>
<feature type="domain" description="Carboxylesterase type B" evidence="6">
    <location>
        <begin position="26"/>
        <end position="530"/>
    </location>
</feature>
<dbReference type="OrthoDB" id="408631at2759"/>
<dbReference type="Proteomes" id="UP000015104">
    <property type="component" value="Unassembled WGS sequence"/>
</dbReference>
<dbReference type="PANTHER" id="PTHR43918">
    <property type="entry name" value="ACETYLCHOLINESTERASE"/>
    <property type="match status" value="1"/>
</dbReference>
<evidence type="ECO:0000256" key="4">
    <source>
        <dbReference type="ARBA" id="ARBA00023180"/>
    </source>
</evidence>
<dbReference type="GO" id="GO:0006581">
    <property type="term" value="P:acetylcholine catabolic process"/>
    <property type="evidence" value="ECO:0007669"/>
    <property type="project" value="TreeGrafter"/>
</dbReference>
<feature type="signal peptide" evidence="5">
    <location>
        <begin position="1"/>
        <end position="20"/>
    </location>
</feature>
<dbReference type="EnsemblMetazoa" id="tetur02g10640.1">
    <property type="protein sequence ID" value="tetur02g10640.1"/>
    <property type="gene ID" value="tetur02g10640"/>
</dbReference>
<reference evidence="7" key="2">
    <citation type="submission" date="2015-06" db="UniProtKB">
        <authorList>
            <consortium name="EnsemblMetazoa"/>
        </authorList>
    </citation>
    <scope>IDENTIFICATION</scope>
</reference>
<keyword evidence="3" id="KW-0378">Hydrolase</keyword>
<organism evidence="7 8">
    <name type="scientific">Tetranychus urticae</name>
    <name type="common">Two-spotted spider mite</name>
    <dbReference type="NCBI Taxonomy" id="32264"/>
    <lineage>
        <taxon>Eukaryota</taxon>
        <taxon>Metazoa</taxon>
        <taxon>Ecdysozoa</taxon>
        <taxon>Arthropoda</taxon>
        <taxon>Chelicerata</taxon>
        <taxon>Arachnida</taxon>
        <taxon>Acari</taxon>
        <taxon>Acariformes</taxon>
        <taxon>Trombidiformes</taxon>
        <taxon>Prostigmata</taxon>
        <taxon>Eleutherengona</taxon>
        <taxon>Raphignathae</taxon>
        <taxon>Tetranychoidea</taxon>
        <taxon>Tetranychidae</taxon>
        <taxon>Tetranychus</taxon>
    </lineage>
</organism>
<gene>
    <name evidence="7" type="primary">107371827</name>
</gene>
<comment type="similarity">
    <text evidence="1">Belongs to the type-B carboxylesterase/lipase family.</text>
</comment>
<dbReference type="PANTHER" id="PTHR43918:SF4">
    <property type="entry name" value="CARBOXYLIC ESTER HYDROLASE"/>
    <property type="match status" value="1"/>
</dbReference>
<dbReference type="EMBL" id="CAEY01000824">
    <property type="status" value="NOT_ANNOTATED_CDS"/>
    <property type="molecule type" value="Genomic_DNA"/>
</dbReference>
<dbReference type="Pfam" id="PF00135">
    <property type="entry name" value="COesterase"/>
    <property type="match status" value="1"/>
</dbReference>
<dbReference type="eggNOG" id="KOG4389">
    <property type="taxonomic scope" value="Eukaryota"/>
</dbReference>
<keyword evidence="4" id="KW-0325">Glycoprotein</keyword>
<accession>T1JX44</accession>
<dbReference type="STRING" id="32264.T1JX44"/>
<protein>
    <recommendedName>
        <fullName evidence="6">Carboxylesterase type B domain-containing protein</fullName>
    </recommendedName>
</protein>
<dbReference type="HOGENOM" id="CLU_006586_13_0_1"/>
<dbReference type="OMA" id="WMSNELI"/>
<evidence type="ECO:0000313" key="8">
    <source>
        <dbReference type="Proteomes" id="UP000015104"/>
    </source>
</evidence>
<dbReference type="SUPFAM" id="SSF53474">
    <property type="entry name" value="alpha/beta-Hydrolases"/>
    <property type="match status" value="1"/>
</dbReference>
<reference evidence="8" key="1">
    <citation type="submission" date="2011-08" db="EMBL/GenBank/DDBJ databases">
        <authorList>
            <person name="Rombauts S."/>
        </authorList>
    </citation>
    <scope>NUCLEOTIDE SEQUENCE</scope>
    <source>
        <strain evidence="8">London</strain>
    </source>
</reference>
<dbReference type="InterPro" id="IPR029058">
    <property type="entry name" value="AB_hydrolase_fold"/>
</dbReference>
<dbReference type="GO" id="GO:0019695">
    <property type="term" value="P:choline metabolic process"/>
    <property type="evidence" value="ECO:0007669"/>
    <property type="project" value="TreeGrafter"/>
</dbReference>
<evidence type="ECO:0000313" key="7">
    <source>
        <dbReference type="EnsemblMetazoa" id="tetur02g10640.1"/>
    </source>
</evidence>
<evidence type="ECO:0000256" key="3">
    <source>
        <dbReference type="ARBA" id="ARBA00022801"/>
    </source>
</evidence>
<dbReference type="InterPro" id="IPR050654">
    <property type="entry name" value="AChE-related_enzymes"/>
</dbReference>
<evidence type="ECO:0000256" key="2">
    <source>
        <dbReference type="ARBA" id="ARBA00022487"/>
    </source>
</evidence>
<evidence type="ECO:0000256" key="5">
    <source>
        <dbReference type="SAM" id="SignalP"/>
    </source>
</evidence>
<feature type="chain" id="PRO_5004580066" description="Carboxylesterase type B domain-containing protein" evidence="5">
    <location>
        <begin position="21"/>
        <end position="585"/>
    </location>
</feature>
<dbReference type="AlphaFoldDB" id="T1JX44"/>
<dbReference type="GO" id="GO:0003990">
    <property type="term" value="F:acetylcholinesterase activity"/>
    <property type="evidence" value="ECO:0007669"/>
    <property type="project" value="TreeGrafter"/>
</dbReference>
<keyword evidence="8" id="KW-1185">Reference proteome</keyword>
<sequence length="585" mass="64708">MCWTYFKCLLICLTITTIKCEQQNPLIKTESCVYKGSVGQSNGVTLLSWKGIRYGQPPIGDLRFKPPQPTICTNNKIIDATVSTNLCPQLLLQPLMSGNVIRNGINMSEDCLQLSIWVPLLSDEKATKTLPYRTLIVLPGGNFETNLLVDKDFDDGSVLAARGGIIVVTVQHRLGVLGFTYTDNPETPGNLGLLDQSLALQWIKSNIVFFGGDPSLLTIYGQGSGSLSSVIVNILNPQPSSPNNLNRFILSSGFPVPGACEDKATAFQRFVWLSEQVGCQPTSYSIETGTMLSCLRSLPFETLLKGQATLNSRLSTVSSGLFQVTTKPTAGTSNFPKCIYDLNDAQVSKRGLNILMLNMEDEGSTYLSPSRSIEGLAPSPKGDDILSYVRFIENQTLLFMGQPIELLETIVPLYYSELLDGYEVGLKESLVQLVGDRLVYCPSHLSGLSFASSGSTVHQGLITYTPTVNYFKGDVNKYGNIFDSTFGARTGLDYWLIMGKPYLDPSSSDQDKWMSNELIRLVSDFVKTEEIPWPPLLPLSNEQVVPFEYDLDIKNPYKPLRKSDRYFDCKSWKPFIWPGNVSPTK</sequence>
<dbReference type="GO" id="GO:0005886">
    <property type="term" value="C:plasma membrane"/>
    <property type="evidence" value="ECO:0007669"/>
    <property type="project" value="TreeGrafter"/>
</dbReference>
<evidence type="ECO:0000259" key="6">
    <source>
        <dbReference type="Pfam" id="PF00135"/>
    </source>
</evidence>
<dbReference type="KEGG" id="tut:107371827"/>
<proteinExistence type="inferred from homology"/>
<dbReference type="GO" id="GO:0005615">
    <property type="term" value="C:extracellular space"/>
    <property type="evidence" value="ECO:0007669"/>
    <property type="project" value="TreeGrafter"/>
</dbReference>
<evidence type="ECO:0000256" key="1">
    <source>
        <dbReference type="ARBA" id="ARBA00005964"/>
    </source>
</evidence>
<keyword evidence="2" id="KW-0719">Serine esterase</keyword>
<dbReference type="Gene3D" id="3.40.50.1820">
    <property type="entry name" value="alpha/beta hydrolase"/>
    <property type="match status" value="1"/>
</dbReference>
<dbReference type="InterPro" id="IPR002018">
    <property type="entry name" value="CarbesteraseB"/>
</dbReference>